<dbReference type="InterPro" id="IPR006195">
    <property type="entry name" value="aa-tRNA-synth_II"/>
</dbReference>
<dbReference type="InterPro" id="IPR004154">
    <property type="entry name" value="Anticodon-bd"/>
</dbReference>
<dbReference type="Pfam" id="PF03129">
    <property type="entry name" value="HGTP_anticodon"/>
    <property type="match status" value="1"/>
</dbReference>
<evidence type="ECO:0000256" key="2">
    <source>
        <dbReference type="ARBA" id="ARBA00012815"/>
    </source>
</evidence>
<dbReference type="Pfam" id="PF13393">
    <property type="entry name" value="tRNA-synt_His"/>
    <property type="match status" value="1"/>
</dbReference>
<feature type="binding site" evidence="9">
    <location>
        <position position="148"/>
    </location>
    <ligand>
        <name>L-histidine</name>
        <dbReference type="ChEBI" id="CHEBI:57595"/>
    </ligand>
</feature>
<evidence type="ECO:0000256" key="4">
    <source>
        <dbReference type="ARBA" id="ARBA00022741"/>
    </source>
</evidence>
<reference evidence="12" key="4">
    <citation type="submission" date="2015-06" db="UniProtKB">
        <authorList>
            <consortium name="EnsemblMetazoa"/>
        </authorList>
    </citation>
    <scope>IDENTIFICATION</scope>
</reference>
<keyword evidence="7 11" id="KW-0030">Aminoacyl-tRNA synthetase</keyword>
<dbReference type="InterPro" id="IPR045864">
    <property type="entry name" value="aa-tRNA-synth_II/BPL/LPL"/>
</dbReference>
<dbReference type="Gene3D" id="3.30.930.10">
    <property type="entry name" value="Bira Bifunctional Protein, Domain 2"/>
    <property type="match status" value="1"/>
</dbReference>
<dbReference type="HOGENOM" id="CLU_025113_4_2_1"/>
<dbReference type="PIRSF" id="PIRSF001549">
    <property type="entry name" value="His-tRNA_synth"/>
    <property type="match status" value="1"/>
</dbReference>
<evidence type="ECO:0000256" key="8">
    <source>
        <dbReference type="ARBA" id="ARBA00047639"/>
    </source>
</evidence>
<evidence type="ECO:0000256" key="5">
    <source>
        <dbReference type="ARBA" id="ARBA00022840"/>
    </source>
</evidence>
<evidence type="ECO:0000256" key="1">
    <source>
        <dbReference type="ARBA" id="ARBA00008226"/>
    </source>
</evidence>
<evidence type="ECO:0000256" key="6">
    <source>
        <dbReference type="ARBA" id="ARBA00022917"/>
    </source>
</evidence>
<reference evidence="11" key="3">
    <citation type="journal article" date="2013" name="Nucleic Acids Res.">
        <title>The genome of Anopheles darlingi, the main neotropical malaria vector.</title>
        <authorList>
            <person name="Marinotti O."/>
            <person name="Cerqueira G.C."/>
            <person name="de Almeida L.G."/>
            <person name="Ferro M.I."/>
            <person name="Loreto E.L."/>
            <person name="Zaha A."/>
            <person name="Teixeira S.M."/>
            <person name="Wespiser A.R."/>
            <person name="Almeida E Silva A."/>
            <person name="Schlindwein A.D."/>
            <person name="Pacheco A.C."/>
            <person name="Silva A.L."/>
            <person name="Graveley B.R."/>
            <person name="Walenz B.P."/>
            <person name="Lima Bde A."/>
            <person name="Ribeiro C.A."/>
            <person name="Nunes-Silva C.G."/>
            <person name="de Carvalho C.R."/>
            <person name="Soares C.M."/>
            <person name="de Menezes C.B."/>
            <person name="Matiolli C."/>
            <person name="Caffrey D."/>
            <person name="Araujo D.A."/>
            <person name="de Oliveira D.M."/>
            <person name="Golenbock D."/>
            <person name="Grisard E.C."/>
            <person name="Fantinatti-Garboggini F."/>
            <person name="de Carvalho F.M."/>
            <person name="Barcellos F.G."/>
            <person name="Prosdocimi F."/>
            <person name="May G."/>
            <person name="Azevedo Junior G.M."/>
            <person name="Guimaraes G.M."/>
            <person name="Goldman G.H."/>
            <person name="Padilha I.Q."/>
            <person name="Batista Jda S."/>
            <person name="Ferro J.A."/>
            <person name="Ribeiro J.M."/>
            <person name="Fietto J.L."/>
            <person name="Dabbas K.M."/>
            <person name="Cerdeira L."/>
            <person name="Agnez-Lima L.F."/>
            <person name="Brocchi M."/>
            <person name="de Carvalho M.O."/>
            <person name="Teixeira Mde M."/>
            <person name="Diniz Maia Mde M."/>
            <person name="Goldman M.H."/>
            <person name="Cruz Schneider M.P."/>
            <person name="Felipe M.S."/>
            <person name="Hungria M."/>
            <person name="Nicolas M.F."/>
            <person name="Pereira M."/>
            <person name="Montes M.A."/>
            <person name="Cantao M.E."/>
            <person name="Vincentz M."/>
            <person name="Rafael M.S."/>
            <person name="Silverman N."/>
            <person name="Stoco P.H."/>
            <person name="Souza R.C."/>
            <person name="Vicentini R."/>
            <person name="Gazzinelli R.T."/>
            <person name="Neves Rde O."/>
            <person name="Silva R."/>
            <person name="Astolfi-Filho S."/>
            <person name="Maciel T.E."/>
            <person name="Urmenyi T.P."/>
            <person name="Tadei W.P."/>
            <person name="Camargo E.P."/>
            <person name="de Vasconcelos A.T."/>
        </authorList>
    </citation>
    <scope>NUCLEOTIDE SEQUENCE</scope>
</reference>
<evidence type="ECO:0000256" key="7">
    <source>
        <dbReference type="ARBA" id="ARBA00023146"/>
    </source>
</evidence>
<dbReference type="SUPFAM" id="SSF55681">
    <property type="entry name" value="Class II aaRS and biotin synthetases"/>
    <property type="match status" value="1"/>
</dbReference>
<organism evidence="11">
    <name type="scientific">Anopheles darlingi</name>
    <name type="common">Mosquito</name>
    <dbReference type="NCBI Taxonomy" id="43151"/>
    <lineage>
        <taxon>Eukaryota</taxon>
        <taxon>Metazoa</taxon>
        <taxon>Ecdysozoa</taxon>
        <taxon>Arthropoda</taxon>
        <taxon>Hexapoda</taxon>
        <taxon>Insecta</taxon>
        <taxon>Pterygota</taxon>
        <taxon>Neoptera</taxon>
        <taxon>Endopterygota</taxon>
        <taxon>Diptera</taxon>
        <taxon>Nematocera</taxon>
        <taxon>Culicoidea</taxon>
        <taxon>Culicidae</taxon>
        <taxon>Anophelinae</taxon>
        <taxon>Anopheles</taxon>
    </lineage>
</organism>
<dbReference type="Gene3D" id="3.40.50.800">
    <property type="entry name" value="Anticodon-binding domain"/>
    <property type="match status" value="1"/>
</dbReference>
<dbReference type="CDD" id="cd00859">
    <property type="entry name" value="HisRS_anticodon"/>
    <property type="match status" value="1"/>
</dbReference>
<dbReference type="GO" id="GO:0005829">
    <property type="term" value="C:cytosol"/>
    <property type="evidence" value="ECO:0007669"/>
    <property type="project" value="TreeGrafter"/>
</dbReference>
<dbReference type="GO" id="GO:0005739">
    <property type="term" value="C:mitochondrion"/>
    <property type="evidence" value="ECO:0007669"/>
    <property type="project" value="TreeGrafter"/>
</dbReference>
<feature type="binding site" evidence="9">
    <location>
        <position position="168"/>
    </location>
    <ligand>
        <name>L-histidine</name>
        <dbReference type="ChEBI" id="CHEBI:57595"/>
    </ligand>
</feature>
<dbReference type="VEuPathDB" id="VectorBase:ADAR2_008170"/>
<dbReference type="GO" id="GO:0004821">
    <property type="term" value="F:histidine-tRNA ligase activity"/>
    <property type="evidence" value="ECO:0007669"/>
    <property type="project" value="UniProtKB-EC"/>
</dbReference>
<dbReference type="OMA" id="YQIQKVW"/>
<keyword evidence="4" id="KW-0547">Nucleotide-binding</keyword>
<dbReference type="SUPFAM" id="SSF52954">
    <property type="entry name" value="Class II aaRS ABD-related"/>
    <property type="match status" value="1"/>
</dbReference>
<dbReference type="InterPro" id="IPR041715">
    <property type="entry name" value="HisRS-like_core"/>
</dbReference>
<comment type="catalytic activity">
    <reaction evidence="8">
        <text>tRNA(His) + L-histidine + ATP = L-histidyl-tRNA(His) + AMP + diphosphate + H(+)</text>
        <dbReference type="Rhea" id="RHEA:17313"/>
        <dbReference type="Rhea" id="RHEA-COMP:9665"/>
        <dbReference type="Rhea" id="RHEA-COMP:9689"/>
        <dbReference type="ChEBI" id="CHEBI:15378"/>
        <dbReference type="ChEBI" id="CHEBI:30616"/>
        <dbReference type="ChEBI" id="CHEBI:33019"/>
        <dbReference type="ChEBI" id="CHEBI:57595"/>
        <dbReference type="ChEBI" id="CHEBI:78442"/>
        <dbReference type="ChEBI" id="CHEBI:78527"/>
        <dbReference type="ChEBI" id="CHEBI:456215"/>
        <dbReference type="EC" id="6.1.1.21"/>
    </reaction>
</comment>
<dbReference type="GO" id="GO:0003723">
    <property type="term" value="F:RNA binding"/>
    <property type="evidence" value="ECO:0007669"/>
    <property type="project" value="TreeGrafter"/>
</dbReference>
<evidence type="ECO:0000313" key="12">
    <source>
        <dbReference type="EnsemblMetazoa" id="ADAC007365-PA"/>
    </source>
</evidence>
<feature type="domain" description="Aminoacyl-transfer RNA synthetases class-II family profile" evidence="10">
    <location>
        <begin position="52"/>
        <end position="393"/>
    </location>
</feature>
<evidence type="ECO:0000259" key="10">
    <source>
        <dbReference type="PROSITE" id="PS50862"/>
    </source>
</evidence>
<dbReference type="PANTHER" id="PTHR11476">
    <property type="entry name" value="HISTIDYL-TRNA SYNTHETASE"/>
    <property type="match status" value="1"/>
</dbReference>
<feature type="binding site" evidence="9">
    <location>
        <begin position="121"/>
        <end position="123"/>
    </location>
    <ligand>
        <name>L-histidine</name>
        <dbReference type="ChEBI" id="CHEBI:57595"/>
    </ligand>
</feature>
<name>W5JDM7_ANODA</name>
<dbReference type="VEuPathDB" id="VectorBase:ADAC007365"/>
<dbReference type="FunFam" id="3.30.930.10:FF:000021">
    <property type="entry name" value="Probable histidine--tRNA ligase, mitochondrial"/>
    <property type="match status" value="1"/>
</dbReference>
<dbReference type="Proteomes" id="UP000000673">
    <property type="component" value="Unassembled WGS sequence"/>
</dbReference>
<dbReference type="PROSITE" id="PS50862">
    <property type="entry name" value="AA_TRNA_LIGASE_II"/>
    <property type="match status" value="1"/>
</dbReference>
<comment type="similarity">
    <text evidence="1">Belongs to the class-II aminoacyl-tRNA synthetase family.</text>
</comment>
<reference evidence="11 13" key="1">
    <citation type="journal article" date="2010" name="BMC Genomics">
        <title>Combination of measures distinguishes pre-miRNAs from other stem-loops in the genome of the newly sequenced Anopheles darlingi.</title>
        <authorList>
            <person name="Mendes N.D."/>
            <person name="Freitas A.T."/>
            <person name="Vasconcelos A.T."/>
            <person name="Sagot M.F."/>
        </authorList>
    </citation>
    <scope>NUCLEOTIDE SEQUENCE</scope>
</reference>
<feature type="binding site" evidence="9">
    <location>
        <position position="317"/>
    </location>
    <ligand>
        <name>L-histidine</name>
        <dbReference type="ChEBI" id="CHEBI:57595"/>
    </ligand>
</feature>
<keyword evidence="13" id="KW-1185">Reference proteome</keyword>
<dbReference type="InterPro" id="IPR004516">
    <property type="entry name" value="HisRS/HisZ"/>
</dbReference>
<gene>
    <name evidence="11" type="ORF">AND_007365</name>
</gene>
<evidence type="ECO:0000256" key="3">
    <source>
        <dbReference type="ARBA" id="ARBA00022598"/>
    </source>
</evidence>
<sequence length="498" mass="56151">MADSNSDSKVAVRMFRRLVSGKAAQHQWCVAVGHRESKVSNAVSPMLKTAKGTRDYDPVAMALRQRALKQVIDVFERHGAVTIDTPVFERKELLRGMYGDDAKLIYDLQDQGGELLALRYDLTVPFARYLAMSNIGHIKRYQIGKVYRRDNPQIGRGRYREFLQCDFDIAGTYEPMLPDAECLKVLVDILDKLAVGDFTVMLNHRKLLDGIFGASGVPADKFRTIGSSVDKLDKLPWEGVRDEMIEQKGLDEETVDRIRTYVTLTGGVELIEQLEEDSQLKHFEDAIEGLRDMRLLLKYCELLGVQDRITFNLSLARGLDYYTGVIFEAVLRATDENSVGSLAGGGRYDNLVGTFHRKGQQIPCVGVSIGFERIFSLLESKASRSGDQRKVRIAETQVYVASAHKGLLLKRLEILNQLWAAGIKAEHSYKRDPKLLAQLRYCEEQCIPYALILGDAELGRGVLKLRSVSDRQEEELKLDSFVNEVLDRLRKGGAIRET</sequence>
<feature type="binding site" evidence="9">
    <location>
        <begin position="321"/>
        <end position="322"/>
    </location>
    <ligand>
        <name>L-histidine</name>
        <dbReference type="ChEBI" id="CHEBI:57595"/>
    </ligand>
</feature>
<dbReference type="NCBIfam" id="TIGR00442">
    <property type="entry name" value="hisS"/>
    <property type="match status" value="1"/>
</dbReference>
<dbReference type="GO" id="GO:0006427">
    <property type="term" value="P:histidyl-tRNA aminoacylation"/>
    <property type="evidence" value="ECO:0007669"/>
    <property type="project" value="InterPro"/>
</dbReference>
<proteinExistence type="inferred from homology"/>
<dbReference type="GO" id="GO:0032543">
    <property type="term" value="P:mitochondrial translation"/>
    <property type="evidence" value="ECO:0007669"/>
    <property type="project" value="TreeGrafter"/>
</dbReference>
<dbReference type="EC" id="6.1.1.21" evidence="2"/>
<keyword evidence="5" id="KW-0067">ATP-binding</keyword>
<evidence type="ECO:0000313" key="11">
    <source>
        <dbReference type="EMBL" id="ETN60995.1"/>
    </source>
</evidence>
<dbReference type="eggNOG" id="KOG1936">
    <property type="taxonomic scope" value="Eukaryota"/>
</dbReference>
<protein>
    <recommendedName>
        <fullName evidence="2">histidine--tRNA ligase</fullName>
        <ecNumber evidence="2">6.1.1.21</ecNumber>
    </recommendedName>
</protein>
<dbReference type="STRING" id="43151.W5JDM7"/>
<dbReference type="InterPro" id="IPR033656">
    <property type="entry name" value="HisRS_anticodon"/>
</dbReference>
<feature type="binding site" evidence="9">
    <location>
        <position position="164"/>
    </location>
    <ligand>
        <name>L-histidine</name>
        <dbReference type="ChEBI" id="CHEBI:57595"/>
    </ligand>
</feature>
<dbReference type="GO" id="GO:0005524">
    <property type="term" value="F:ATP binding"/>
    <property type="evidence" value="ECO:0007669"/>
    <property type="project" value="UniProtKB-KW"/>
</dbReference>
<reference evidence="11" key="2">
    <citation type="submission" date="2010-05" db="EMBL/GenBank/DDBJ databases">
        <authorList>
            <person name="Almeida L.G."/>
            <person name="Nicolas M.F."/>
            <person name="Souza R.C."/>
            <person name="Vasconcelos A.T.R."/>
        </authorList>
    </citation>
    <scope>NUCLEOTIDE SEQUENCE</scope>
</reference>
<accession>W5JDM7</accession>
<dbReference type="CDD" id="cd00773">
    <property type="entry name" value="HisRS-like_core"/>
    <property type="match status" value="1"/>
</dbReference>
<dbReference type="InterPro" id="IPR015807">
    <property type="entry name" value="His-tRNA-ligase"/>
</dbReference>
<dbReference type="PANTHER" id="PTHR11476:SF7">
    <property type="entry name" value="HISTIDINE--TRNA LIGASE"/>
    <property type="match status" value="1"/>
</dbReference>
<dbReference type="EMBL" id="ADMH02001826">
    <property type="protein sequence ID" value="ETN60995.1"/>
    <property type="molecule type" value="Genomic_DNA"/>
</dbReference>
<dbReference type="EnsemblMetazoa" id="ADAC007365-RA">
    <property type="protein sequence ID" value="ADAC007365-PA"/>
    <property type="gene ID" value="ADAC007365"/>
</dbReference>
<evidence type="ECO:0000313" key="13">
    <source>
        <dbReference type="Proteomes" id="UP000000673"/>
    </source>
</evidence>
<dbReference type="AlphaFoldDB" id="W5JDM7"/>
<keyword evidence="3" id="KW-0436">Ligase</keyword>
<dbReference type="InterPro" id="IPR036621">
    <property type="entry name" value="Anticodon-bd_dom_sf"/>
</dbReference>
<keyword evidence="6" id="KW-0648">Protein biosynthesis</keyword>
<evidence type="ECO:0000256" key="9">
    <source>
        <dbReference type="PIRSR" id="PIRSR001549-1"/>
    </source>
</evidence>
<dbReference type="FunFam" id="3.40.50.800:FF:000008">
    <property type="entry name" value="histidine--tRNA ligase, cytoplasmic isoform X1"/>
    <property type="match status" value="1"/>
</dbReference>